<dbReference type="Gene3D" id="1.25.40.10">
    <property type="entry name" value="Tetratricopeptide repeat domain"/>
    <property type="match status" value="1"/>
</dbReference>
<evidence type="ECO:0000256" key="2">
    <source>
        <dbReference type="ARBA" id="ARBA00023125"/>
    </source>
</evidence>
<keyword evidence="6" id="KW-1185">Reference proteome</keyword>
<dbReference type="PANTHER" id="PTHR44688:SF16">
    <property type="entry name" value="DNA-BINDING TRANSCRIPTIONAL ACTIVATOR DEVR_DOSR"/>
    <property type="match status" value="1"/>
</dbReference>
<dbReference type="InterPro" id="IPR016032">
    <property type="entry name" value="Sig_transdc_resp-reg_C-effctor"/>
</dbReference>
<dbReference type="Gene3D" id="3.40.50.300">
    <property type="entry name" value="P-loop containing nucleotide triphosphate hydrolases"/>
    <property type="match status" value="1"/>
</dbReference>
<dbReference type="InterPro" id="IPR041664">
    <property type="entry name" value="AAA_16"/>
</dbReference>
<evidence type="ECO:0000256" key="3">
    <source>
        <dbReference type="ARBA" id="ARBA00023163"/>
    </source>
</evidence>
<evidence type="ECO:0000313" key="6">
    <source>
        <dbReference type="Proteomes" id="UP000542742"/>
    </source>
</evidence>
<reference evidence="5 6" key="1">
    <citation type="submission" date="2020-08" db="EMBL/GenBank/DDBJ databases">
        <title>Sequencing the genomes of 1000 actinobacteria strains.</title>
        <authorList>
            <person name="Klenk H.-P."/>
        </authorList>
    </citation>
    <scope>NUCLEOTIDE SEQUENCE [LARGE SCALE GENOMIC DNA]</scope>
    <source>
        <strain evidence="5 6">DSM 45518</strain>
    </source>
</reference>
<name>A0A7W7CMT9_9ACTN</name>
<keyword evidence="3" id="KW-0804">Transcription</keyword>
<dbReference type="SUPFAM" id="SSF52540">
    <property type="entry name" value="P-loop containing nucleoside triphosphate hydrolases"/>
    <property type="match status" value="1"/>
</dbReference>
<keyword evidence="1" id="KW-0805">Transcription regulation</keyword>
<dbReference type="InterPro" id="IPR036388">
    <property type="entry name" value="WH-like_DNA-bd_sf"/>
</dbReference>
<dbReference type="InterPro" id="IPR000792">
    <property type="entry name" value="Tscrpt_reg_LuxR_C"/>
</dbReference>
<dbReference type="EMBL" id="JACHMF010000001">
    <property type="protein sequence ID" value="MBB4689958.1"/>
    <property type="molecule type" value="Genomic_DNA"/>
</dbReference>
<dbReference type="GO" id="GO:0006355">
    <property type="term" value="P:regulation of DNA-templated transcription"/>
    <property type="evidence" value="ECO:0007669"/>
    <property type="project" value="InterPro"/>
</dbReference>
<dbReference type="AlphaFoldDB" id="A0A7W7CMT9"/>
<dbReference type="Pfam" id="PF13191">
    <property type="entry name" value="AAA_16"/>
    <property type="match status" value="1"/>
</dbReference>
<dbReference type="Pfam" id="PF00196">
    <property type="entry name" value="GerE"/>
    <property type="match status" value="1"/>
</dbReference>
<dbReference type="CDD" id="cd06170">
    <property type="entry name" value="LuxR_C_like"/>
    <property type="match status" value="1"/>
</dbReference>
<organism evidence="5 6">
    <name type="scientific">Paractinoplanes abujensis</name>
    <dbReference type="NCBI Taxonomy" id="882441"/>
    <lineage>
        <taxon>Bacteria</taxon>
        <taxon>Bacillati</taxon>
        <taxon>Actinomycetota</taxon>
        <taxon>Actinomycetes</taxon>
        <taxon>Micromonosporales</taxon>
        <taxon>Micromonosporaceae</taxon>
        <taxon>Paractinoplanes</taxon>
    </lineage>
</organism>
<evidence type="ECO:0000313" key="5">
    <source>
        <dbReference type="EMBL" id="MBB4689958.1"/>
    </source>
</evidence>
<dbReference type="Proteomes" id="UP000542742">
    <property type="component" value="Unassembled WGS sequence"/>
</dbReference>
<sequence>MDRSTRGRGAFAEVSGPTAMGKTTVLNHLAHRASKSGSTVLSVVNTPHDRSHPFSGLAQLYHALHAHTPDGDGLGETAPLASATDRDDLAAVARHTHRVVAELAAERHLLITVDDVQHTDEATLYCLRYLAQRLTELSVTLMMTRGPLLLDEPAPRILDDLIYQPSVRRFQLQRLSLDGVRKLAASLSTTDLPDAFVAELHRLSVGNPLLVEALVEDHQLRLAADPETGAEQDLSSGPVFQQVLLACIHRLGPQAVRVAQCVALLGGASTPLLLSRLSGLTEELVRRCLSLLSGVGVLDERLRHPAMRQALLHEMPHDEVTDLRHRAATLLYEDGAPLPVVATHLLNSSPLHEEWVVPVLQEVARQALLDGDVSRSLTCLRLAQECCLDEGERLSVMSQYALGQWQLKPGNSAQHFLRLKSPITAGKLGGTEALKVAEGMMFHLHFDEAMEIVDQENEGQGNDGRESTLTALHGTRLLMSAEFLGLLNRPDRPLPRNPLPATSPSDVRALRALTLALERGADEEAIDLAEQVLQGSQAPEPWKQQAHSAALMALCYADQLDMAHRWYEAVTADSLSPDVAGRRGLLECAGAVISLRRGQLARAAQQAETARTQLSGRTWNVGSAAALAVLVESLTAMGHHEKVVKLLASEPPQALFQTRAGLHYLYARGRHHLATGKHSMALNDFLGCGTLMQRWNVDTPALAPWRLGAAEAWIRLGDRDRAAQLVDKQLAAPESGLTRSRGMTLHTLARLQPTKKQPPILLDAYACLEAGGAWHEAAAVLVDLSRAYQQMGETVVARKTAQRAWRLAKSCGAELLCQALRPTRASATAKVEEIAGPGDEQSFGGLSKSEQRVAVLATQGYSNREIADRLFITVSTVEQHLTRVYRKLGVGNREQLLELGNSLLAVTADVAQPEPKQRKRLSTRHAYGMLAPIFGWWADHLSALVIIA</sequence>
<proteinExistence type="predicted"/>
<dbReference type="GO" id="GO:0003677">
    <property type="term" value="F:DNA binding"/>
    <property type="evidence" value="ECO:0007669"/>
    <property type="project" value="UniProtKB-KW"/>
</dbReference>
<keyword evidence="2 5" id="KW-0238">DNA-binding</keyword>
<gene>
    <name evidence="5" type="ORF">BKA14_000106</name>
</gene>
<comment type="caution">
    <text evidence="5">The sequence shown here is derived from an EMBL/GenBank/DDBJ whole genome shotgun (WGS) entry which is preliminary data.</text>
</comment>
<evidence type="ECO:0000259" key="4">
    <source>
        <dbReference type="PROSITE" id="PS50043"/>
    </source>
</evidence>
<accession>A0A7W7CMT9</accession>
<protein>
    <submittedName>
        <fullName evidence="5">DNA-binding CsgD family transcriptional regulator</fullName>
    </submittedName>
</protein>
<dbReference type="PROSITE" id="PS50043">
    <property type="entry name" value="HTH_LUXR_2"/>
    <property type="match status" value="1"/>
</dbReference>
<feature type="domain" description="HTH luxR-type" evidence="4">
    <location>
        <begin position="839"/>
        <end position="904"/>
    </location>
</feature>
<dbReference type="PANTHER" id="PTHR44688">
    <property type="entry name" value="DNA-BINDING TRANSCRIPTIONAL ACTIVATOR DEVR_DOSR"/>
    <property type="match status" value="1"/>
</dbReference>
<dbReference type="SUPFAM" id="SSF46894">
    <property type="entry name" value="C-terminal effector domain of the bipartite response regulators"/>
    <property type="match status" value="1"/>
</dbReference>
<dbReference type="SMART" id="SM00421">
    <property type="entry name" value="HTH_LUXR"/>
    <property type="match status" value="1"/>
</dbReference>
<dbReference type="PRINTS" id="PR00038">
    <property type="entry name" value="HTHLUXR"/>
</dbReference>
<evidence type="ECO:0000256" key="1">
    <source>
        <dbReference type="ARBA" id="ARBA00023015"/>
    </source>
</evidence>
<dbReference type="PROSITE" id="PS00622">
    <property type="entry name" value="HTH_LUXR_1"/>
    <property type="match status" value="1"/>
</dbReference>
<dbReference type="Gene3D" id="1.10.10.10">
    <property type="entry name" value="Winged helix-like DNA-binding domain superfamily/Winged helix DNA-binding domain"/>
    <property type="match status" value="1"/>
</dbReference>
<dbReference type="InterPro" id="IPR011990">
    <property type="entry name" value="TPR-like_helical_dom_sf"/>
</dbReference>
<dbReference type="InterPro" id="IPR027417">
    <property type="entry name" value="P-loop_NTPase"/>
</dbReference>